<evidence type="ECO:0000313" key="4">
    <source>
        <dbReference type="Proteomes" id="UP000751190"/>
    </source>
</evidence>
<dbReference type="AlphaFoldDB" id="A0A8J5XIZ8"/>
<evidence type="ECO:0000313" key="3">
    <source>
        <dbReference type="EMBL" id="KAG8468513.1"/>
    </source>
</evidence>
<feature type="coiled-coil region" evidence="1">
    <location>
        <begin position="61"/>
        <end position="88"/>
    </location>
</feature>
<keyword evidence="1" id="KW-0175">Coiled coil</keyword>
<reference evidence="3" key="1">
    <citation type="submission" date="2021-05" db="EMBL/GenBank/DDBJ databases">
        <title>The genome of the haptophyte Pavlova lutheri (Diacronema luteri, Pavlovales) - a model for lipid biosynthesis in eukaryotic algae.</title>
        <authorList>
            <person name="Hulatt C.J."/>
            <person name="Posewitz M.C."/>
        </authorList>
    </citation>
    <scope>NUCLEOTIDE SEQUENCE</scope>
    <source>
        <strain evidence="3">NIVA-4/92</strain>
    </source>
</reference>
<organism evidence="3 4">
    <name type="scientific">Diacronema lutheri</name>
    <name type="common">Unicellular marine alga</name>
    <name type="synonym">Monochrysis lutheri</name>
    <dbReference type="NCBI Taxonomy" id="2081491"/>
    <lineage>
        <taxon>Eukaryota</taxon>
        <taxon>Haptista</taxon>
        <taxon>Haptophyta</taxon>
        <taxon>Pavlovophyceae</taxon>
        <taxon>Pavlovales</taxon>
        <taxon>Pavlovaceae</taxon>
        <taxon>Diacronema</taxon>
    </lineage>
</organism>
<accession>A0A8J5XIZ8</accession>
<protein>
    <submittedName>
        <fullName evidence="3">Uncharacterized protein</fullName>
    </submittedName>
</protein>
<feature type="coiled-coil region" evidence="1">
    <location>
        <begin position="184"/>
        <end position="211"/>
    </location>
</feature>
<gene>
    <name evidence="3" type="ORF">KFE25_013596</name>
</gene>
<dbReference type="Proteomes" id="UP000751190">
    <property type="component" value="Unassembled WGS sequence"/>
</dbReference>
<comment type="caution">
    <text evidence="3">The sequence shown here is derived from an EMBL/GenBank/DDBJ whole genome shotgun (WGS) entry which is preliminary data.</text>
</comment>
<sequence>MSSESTLRATLAVAAGAVGVVLYLSKQQLDLVKTLTTQPQHESARAPTAAAPCSDVVYVRARSLERELMAVNERLMDTEAELIACQRELVVCQCELERVRESERNVASELRQSQSAAHHSERALRRELRQSQLAMSQLESKDAEIGEAAHFFKAIEAETMKIEKKIAAQQGEHRAALEAERAKSAQLGEELVHERRRADDLEERVLRLEGRGSISTPGEAAHGGTPVTNGAHPAAVQQPRVTGALQRTTLFAMGAA</sequence>
<evidence type="ECO:0000256" key="1">
    <source>
        <dbReference type="SAM" id="Coils"/>
    </source>
</evidence>
<name>A0A8J5XIZ8_DIALT</name>
<proteinExistence type="predicted"/>
<keyword evidence="4" id="KW-1185">Reference proteome</keyword>
<evidence type="ECO:0000256" key="2">
    <source>
        <dbReference type="SAM" id="MobiDB-lite"/>
    </source>
</evidence>
<dbReference type="EMBL" id="JAGTXO010000004">
    <property type="protein sequence ID" value="KAG8468513.1"/>
    <property type="molecule type" value="Genomic_DNA"/>
</dbReference>
<feature type="region of interest" description="Disordered" evidence="2">
    <location>
        <begin position="105"/>
        <end position="124"/>
    </location>
</feature>